<sequence length="529" mass="59846">MYFFCCREVGCYTCILMKQRHRNILQFKESYCVGKDNFYKICSQIGLQTLLHVLIREPGRPTTCPFRDAFHFSYNNNTGGFCRDPTSYVKPCASDAKFRFHFKHCPHAAYTHNTEVDLECLATWKDLPDQQFMVARLRSRSGGIMPKEARYRCFMYRSLGTLVYVAMSGDASCRGLRSPRDGPLVMEFTKDSFGWPHPSCTFPTWISDTTWRDLSGKHLYQVDASAGLMRMSYRQHLTSEPEAQRAYRCAKGTKRRRASSEFTMLSFSSHGCASKYQCLKFTRRKDGVIQLEEGRVVDPSTQRCHNSDFQNTTGVLLIPEGLTKRACMLPGRYAIHTATSLCASYFRSGCNGSSVLDIVSSCSSKPGLQLECLKSWREGRKTYVIARKLGDKSGMANCFSFIYTHEEGGKMQFAIDSACNSRAQSILRDRVTYVLEDKPLDCRQPRKVTKDVSNNRNKGDAASQRDEPTPTHTKLNKEDPRVGGTWRVIDDSPEHNAATVAMTTTLHVITWTITCASVCITWAATANGR</sequence>
<dbReference type="InterPro" id="IPR055470">
    <property type="entry name" value="DUF7042"/>
</dbReference>
<dbReference type="Pfam" id="PF23070">
    <property type="entry name" value="DUF7043"/>
    <property type="match status" value="1"/>
</dbReference>
<organism evidence="4 5">
    <name type="scientific">Ridgeia piscesae</name>
    <name type="common">Tubeworm</name>
    <dbReference type="NCBI Taxonomy" id="27915"/>
    <lineage>
        <taxon>Eukaryota</taxon>
        <taxon>Metazoa</taxon>
        <taxon>Spiralia</taxon>
        <taxon>Lophotrochozoa</taxon>
        <taxon>Annelida</taxon>
        <taxon>Polychaeta</taxon>
        <taxon>Sedentaria</taxon>
        <taxon>Canalipalpata</taxon>
        <taxon>Sabellida</taxon>
        <taxon>Siboglinidae</taxon>
        <taxon>Ridgeia</taxon>
    </lineage>
</organism>
<evidence type="ECO:0000259" key="2">
    <source>
        <dbReference type="Pfam" id="PF23069"/>
    </source>
</evidence>
<dbReference type="PANTHER" id="PTHR22255:SF9">
    <property type="entry name" value="LP06548P"/>
    <property type="match status" value="1"/>
</dbReference>
<evidence type="ECO:0000256" key="1">
    <source>
        <dbReference type="SAM" id="MobiDB-lite"/>
    </source>
</evidence>
<feature type="compositionally biased region" description="Basic and acidic residues" evidence="1">
    <location>
        <begin position="457"/>
        <end position="481"/>
    </location>
</feature>
<name>A0AAD9UJR4_RIDPI</name>
<feature type="domain" description="DUF7043" evidence="3">
    <location>
        <begin position="197"/>
        <end position="312"/>
    </location>
</feature>
<dbReference type="Proteomes" id="UP001209878">
    <property type="component" value="Unassembled WGS sequence"/>
</dbReference>
<dbReference type="Pfam" id="PF23069">
    <property type="entry name" value="DUF7042"/>
    <property type="match status" value="1"/>
</dbReference>
<reference evidence="4" key="1">
    <citation type="journal article" date="2023" name="Mol. Biol. Evol.">
        <title>Third-Generation Sequencing Reveals the Adaptive Role of the Epigenome in Three Deep-Sea Polychaetes.</title>
        <authorList>
            <person name="Perez M."/>
            <person name="Aroh O."/>
            <person name="Sun Y."/>
            <person name="Lan Y."/>
            <person name="Juniper S.K."/>
            <person name="Young C.R."/>
            <person name="Angers B."/>
            <person name="Qian P.Y."/>
        </authorList>
    </citation>
    <scope>NUCLEOTIDE SEQUENCE</scope>
    <source>
        <strain evidence="4">R07B-5</strain>
    </source>
</reference>
<keyword evidence="5" id="KW-1185">Reference proteome</keyword>
<feature type="domain" description="DUF7042" evidence="2">
    <location>
        <begin position="61"/>
        <end position="189"/>
    </location>
</feature>
<dbReference type="EMBL" id="JAODUO010000043">
    <property type="protein sequence ID" value="KAK2191906.1"/>
    <property type="molecule type" value="Genomic_DNA"/>
</dbReference>
<comment type="caution">
    <text evidence="4">The sequence shown here is derived from an EMBL/GenBank/DDBJ whole genome shotgun (WGS) entry which is preliminary data.</text>
</comment>
<accession>A0AAD9UJR4</accession>
<dbReference type="PANTHER" id="PTHR22255">
    <property type="entry name" value="LP06548P"/>
    <property type="match status" value="1"/>
</dbReference>
<evidence type="ECO:0000313" key="5">
    <source>
        <dbReference type="Proteomes" id="UP001209878"/>
    </source>
</evidence>
<protein>
    <submittedName>
        <fullName evidence="4">Uncharacterized protein</fullName>
    </submittedName>
</protein>
<proteinExistence type="predicted"/>
<gene>
    <name evidence="4" type="ORF">NP493_43g07000</name>
</gene>
<evidence type="ECO:0000259" key="3">
    <source>
        <dbReference type="Pfam" id="PF23070"/>
    </source>
</evidence>
<dbReference type="AlphaFoldDB" id="A0AAD9UJR4"/>
<dbReference type="InterPro" id="IPR055471">
    <property type="entry name" value="DUF7043"/>
</dbReference>
<evidence type="ECO:0000313" key="4">
    <source>
        <dbReference type="EMBL" id="KAK2191906.1"/>
    </source>
</evidence>
<feature type="region of interest" description="Disordered" evidence="1">
    <location>
        <begin position="445"/>
        <end position="485"/>
    </location>
</feature>